<evidence type="ECO:0000313" key="3">
    <source>
        <dbReference type="Proteomes" id="UP000280296"/>
    </source>
</evidence>
<keyword evidence="3" id="KW-1185">Reference proteome</keyword>
<dbReference type="AlphaFoldDB" id="A0A432MEZ7"/>
<name>A0A432MEZ7_9BACT</name>
<keyword evidence="1" id="KW-0472">Membrane</keyword>
<reference evidence="2 3" key="1">
    <citation type="submission" date="2018-12" db="EMBL/GenBank/DDBJ databases">
        <authorList>
            <person name="Toschakov S.V."/>
        </authorList>
    </citation>
    <scope>NUCLEOTIDE SEQUENCE [LARGE SCALE GENOMIC DNA]</scope>
    <source>
        <strain evidence="2 3">GM2012</strain>
    </source>
</reference>
<evidence type="ECO:0000313" key="2">
    <source>
        <dbReference type="EMBL" id="RUL84335.1"/>
    </source>
</evidence>
<organism evidence="2 3">
    <name type="scientific">Tautonia sociabilis</name>
    <dbReference type="NCBI Taxonomy" id="2080755"/>
    <lineage>
        <taxon>Bacteria</taxon>
        <taxon>Pseudomonadati</taxon>
        <taxon>Planctomycetota</taxon>
        <taxon>Planctomycetia</taxon>
        <taxon>Isosphaerales</taxon>
        <taxon>Isosphaeraceae</taxon>
        <taxon>Tautonia</taxon>
    </lineage>
</organism>
<reference evidence="2 3" key="2">
    <citation type="submission" date="2019-01" db="EMBL/GenBank/DDBJ databases">
        <title>Tautonia sociabilis, a novel thermotolerant planctomycete of Isosphaeraceae family, isolated from a 4000 m deep subterranean habitat.</title>
        <authorList>
            <person name="Kovaleva O.L."/>
            <person name="Elcheninov A.G."/>
            <person name="Van Heerden E."/>
            <person name="Toshchakov S.V."/>
            <person name="Novikov A."/>
            <person name="Bonch-Osmolovskaya E.A."/>
            <person name="Kublanov I.V."/>
        </authorList>
    </citation>
    <scope>NUCLEOTIDE SEQUENCE [LARGE SCALE GENOMIC DNA]</scope>
    <source>
        <strain evidence="2 3">GM2012</strain>
    </source>
</reference>
<dbReference type="EMBL" id="RYZH01000050">
    <property type="protein sequence ID" value="RUL84335.1"/>
    <property type="molecule type" value="Genomic_DNA"/>
</dbReference>
<feature type="transmembrane region" description="Helical" evidence="1">
    <location>
        <begin position="12"/>
        <end position="34"/>
    </location>
</feature>
<sequence length="111" mass="11550">MKSTTLEGKISYVSWILGQTSALLGVILSILWGFELVFLRAQALYAQTVGQDLATSDGGAPPFGPALLGLGIALAGWLVAHLKHCRTPTPVFVGAAVNLLALVLAMLASAF</sequence>
<gene>
    <name evidence="2" type="ORF">TsocGM_20620</name>
</gene>
<proteinExistence type="predicted"/>
<comment type="caution">
    <text evidence="2">The sequence shown here is derived from an EMBL/GenBank/DDBJ whole genome shotgun (WGS) entry which is preliminary data.</text>
</comment>
<evidence type="ECO:0000256" key="1">
    <source>
        <dbReference type="SAM" id="Phobius"/>
    </source>
</evidence>
<dbReference type="Proteomes" id="UP000280296">
    <property type="component" value="Unassembled WGS sequence"/>
</dbReference>
<feature type="transmembrane region" description="Helical" evidence="1">
    <location>
        <begin position="63"/>
        <end position="80"/>
    </location>
</feature>
<dbReference type="RefSeq" id="WP_126727353.1">
    <property type="nucleotide sequence ID" value="NZ_RYZH01000050.1"/>
</dbReference>
<keyword evidence="1" id="KW-0812">Transmembrane</keyword>
<accession>A0A432MEZ7</accession>
<protein>
    <submittedName>
        <fullName evidence="2">Uncharacterized protein</fullName>
    </submittedName>
</protein>
<dbReference type="OrthoDB" id="9941712at2"/>
<feature type="transmembrane region" description="Helical" evidence="1">
    <location>
        <begin position="92"/>
        <end position="110"/>
    </location>
</feature>
<keyword evidence="1" id="KW-1133">Transmembrane helix</keyword>